<dbReference type="GO" id="GO:0003723">
    <property type="term" value="F:RNA binding"/>
    <property type="evidence" value="ECO:0007669"/>
    <property type="project" value="UniProtKB-KW"/>
</dbReference>
<dbReference type="PANTHER" id="PTHR12395">
    <property type="entry name" value="DOM-3 RELATED"/>
    <property type="match status" value="1"/>
</dbReference>
<gene>
    <name evidence="8" type="ORF">KASA_0O02387G</name>
</gene>
<dbReference type="GO" id="GO:0004518">
    <property type="term" value="F:nuclease activity"/>
    <property type="evidence" value="ECO:0007669"/>
    <property type="project" value="UniProtKB-KW"/>
</dbReference>
<sequence>MSLKEPVETPSPVENIHNVVNGVAALKLKSKKANKKVKSKRRNKISNANDSIPYHTFNHSSKNYLPNDPKRIFKSIEEVGLFKDDQFTCDVSQKRKLTAMPVLVHNASLLADLSITDSKALKTKFIGTNLYDNLEIYKAMDDKDLDSIEPCLKYIESQFQCGAWLSAFPKLTIVSARHHIVDIGMSLFNSNEKNADTTLICTYLDNGLLLFSQDTQNKSFAKDGIYSTDPILKKICFSGFAFEDLITNQDGPKSPAFSIVKARLDDNIDLVLRCEMDAYNATQDIYSELKCYANLKMGNPQHRKKLLKTWLQTGICPESDIIIGIRNPSDGILHDILQYSRTNLYRKFNSRNLTPYNKDFNYNSNVAVEWLQHCLRSICELVRRNANPDVDEGPRSFKIKIDARHNIHVKKLHSTPVSVTIPNFT</sequence>
<name>A0A1X7R2J4_9SACH</name>
<keyword evidence="6" id="KW-0378">Hydrolase</keyword>
<dbReference type="InterPro" id="IPR013961">
    <property type="entry name" value="RAI1"/>
</dbReference>
<dbReference type="GO" id="GO:0005829">
    <property type="term" value="C:cytosol"/>
    <property type="evidence" value="ECO:0007669"/>
    <property type="project" value="TreeGrafter"/>
</dbReference>
<keyword evidence="3 6" id="KW-0540">Nuclease</keyword>
<keyword evidence="6" id="KW-0479">Metal-binding</keyword>
<comment type="catalytic activity">
    <reaction evidence="4">
        <text>a 5'-end (N(7)-methyl 5'-triphosphoguanosine)-ribonucleoside-ribonucleotide in mRNA + H2O = a (N(7)-methyl 5'-triphosphoguanosine)-nucleoside + a 5'-end phospho-ribonucleoside in mRNA + H(+)</text>
        <dbReference type="Rhea" id="RHEA:66928"/>
        <dbReference type="Rhea" id="RHEA-COMP:15692"/>
        <dbReference type="Rhea" id="RHEA-COMP:17313"/>
        <dbReference type="ChEBI" id="CHEBI:15377"/>
        <dbReference type="ChEBI" id="CHEBI:15378"/>
        <dbReference type="ChEBI" id="CHEBI:138282"/>
        <dbReference type="ChEBI" id="CHEBI:172876"/>
        <dbReference type="ChEBI" id="CHEBI:172877"/>
    </reaction>
    <physiologicalReaction direction="left-to-right" evidence="4">
        <dbReference type="Rhea" id="RHEA:66929"/>
    </physiologicalReaction>
</comment>
<dbReference type="PANTHER" id="PTHR12395:SF25">
    <property type="entry name" value="DECAPPING AND EXORIBONUCLEASE PROTEIN 1"/>
    <property type="match status" value="1"/>
</dbReference>
<evidence type="ECO:0000313" key="8">
    <source>
        <dbReference type="EMBL" id="SMN19670.1"/>
    </source>
</evidence>
<dbReference type="AlphaFoldDB" id="A0A1X7R2J4"/>
<comment type="cofactor">
    <cofactor evidence="1 6">
        <name>a divalent metal cation</name>
        <dbReference type="ChEBI" id="CHEBI:60240"/>
    </cofactor>
</comment>
<comment type="similarity">
    <text evidence="2 6">Belongs to the DXO/Dom3Z family.</text>
</comment>
<accession>A0A1X7R2J4</accession>
<comment type="function">
    <text evidence="6">Decapping enzyme for NAD-capped RNAs: specifically hydrolyzes the nicotinamide adenine dinucleotide (NAD) cap from a subset of RNAs by removing the entire NAD moiety from the 5'-end of an NAD-capped RNA.</text>
</comment>
<organism evidence="8 9">
    <name type="scientific">Maudiozyma saulgeensis</name>
    <dbReference type="NCBI Taxonomy" id="1789683"/>
    <lineage>
        <taxon>Eukaryota</taxon>
        <taxon>Fungi</taxon>
        <taxon>Dikarya</taxon>
        <taxon>Ascomycota</taxon>
        <taxon>Saccharomycotina</taxon>
        <taxon>Saccharomycetes</taxon>
        <taxon>Saccharomycetales</taxon>
        <taxon>Saccharomycetaceae</taxon>
        <taxon>Maudiozyma</taxon>
    </lineage>
</organism>
<keyword evidence="6" id="KW-0539">Nucleus</keyword>
<keyword evidence="6" id="KW-0694">RNA-binding</keyword>
<reference evidence="8 9" key="1">
    <citation type="submission" date="2017-04" db="EMBL/GenBank/DDBJ databases">
        <authorList>
            <person name="Afonso C.L."/>
            <person name="Miller P.J."/>
            <person name="Scott M.A."/>
            <person name="Spackman E."/>
            <person name="Goraichik I."/>
            <person name="Dimitrov K.M."/>
            <person name="Suarez D.L."/>
            <person name="Swayne D.E."/>
        </authorList>
    </citation>
    <scope>NUCLEOTIDE SEQUENCE [LARGE SCALE GENOMIC DNA]</scope>
</reference>
<dbReference type="Proteomes" id="UP000196158">
    <property type="component" value="Unassembled WGS sequence"/>
</dbReference>
<dbReference type="GO" id="GO:0110155">
    <property type="term" value="P:NAD-cap decapping"/>
    <property type="evidence" value="ECO:0007669"/>
    <property type="project" value="TreeGrafter"/>
</dbReference>
<dbReference type="GO" id="GO:0034353">
    <property type="term" value="F:mRNA 5'-diphosphatase activity"/>
    <property type="evidence" value="ECO:0007669"/>
    <property type="project" value="TreeGrafter"/>
</dbReference>
<dbReference type="GO" id="GO:0000956">
    <property type="term" value="P:nuclear-transcribed mRNA catabolic process"/>
    <property type="evidence" value="ECO:0007669"/>
    <property type="project" value="TreeGrafter"/>
</dbReference>
<dbReference type="STRING" id="1789683.A0A1X7R2J4"/>
<comment type="subcellular location">
    <subcellularLocation>
        <location evidence="6">Nucleus</location>
    </subcellularLocation>
</comment>
<feature type="domain" description="RAI1-like" evidence="7">
    <location>
        <begin position="125"/>
        <end position="413"/>
    </location>
</feature>
<dbReference type="EMBL" id="FXLY01000004">
    <property type="protein sequence ID" value="SMN19670.1"/>
    <property type="molecule type" value="Genomic_DNA"/>
</dbReference>
<evidence type="ECO:0000256" key="6">
    <source>
        <dbReference type="RuleBase" id="RU367113"/>
    </source>
</evidence>
<evidence type="ECO:0000256" key="2">
    <source>
        <dbReference type="ARBA" id="ARBA00006562"/>
    </source>
</evidence>
<dbReference type="GO" id="GO:0046872">
    <property type="term" value="F:metal ion binding"/>
    <property type="evidence" value="ECO:0007669"/>
    <property type="project" value="UniProtKB-KW"/>
</dbReference>
<dbReference type="GO" id="GO:0005634">
    <property type="term" value="C:nucleus"/>
    <property type="evidence" value="ECO:0007669"/>
    <property type="project" value="UniProtKB-SubCell"/>
</dbReference>
<dbReference type="InterPro" id="IPR039039">
    <property type="entry name" value="RAI1-like_fam"/>
</dbReference>
<keyword evidence="6" id="KW-0547">Nucleotide-binding</keyword>
<evidence type="ECO:0000259" key="7">
    <source>
        <dbReference type="Pfam" id="PF08652"/>
    </source>
</evidence>
<evidence type="ECO:0000256" key="4">
    <source>
        <dbReference type="ARBA" id="ARBA00044676"/>
    </source>
</evidence>
<keyword evidence="9" id="KW-1185">Reference proteome</keyword>
<evidence type="ECO:0000256" key="5">
    <source>
        <dbReference type="ARBA" id="ARBA00048124"/>
    </source>
</evidence>
<dbReference type="OrthoDB" id="5853397at2759"/>
<proteinExistence type="inferred from homology"/>
<evidence type="ECO:0000313" key="9">
    <source>
        <dbReference type="Proteomes" id="UP000196158"/>
    </source>
</evidence>
<protein>
    <recommendedName>
        <fullName evidence="6">Decapping nuclease</fullName>
        <ecNumber evidence="6">3.6.1.-</ecNumber>
    </recommendedName>
</protein>
<evidence type="ECO:0000256" key="1">
    <source>
        <dbReference type="ARBA" id="ARBA00001968"/>
    </source>
</evidence>
<comment type="catalytic activity">
    <reaction evidence="5">
        <text>a 5'-end NAD(+)-phospho-ribonucleoside in mRNA + H2O = a 5'-end phospho-ribonucleoside in mRNA + NAD(+) + H(+)</text>
        <dbReference type="Rhea" id="RHEA:60880"/>
        <dbReference type="Rhea" id="RHEA-COMP:15692"/>
        <dbReference type="Rhea" id="RHEA-COMP:15698"/>
        <dbReference type="ChEBI" id="CHEBI:15377"/>
        <dbReference type="ChEBI" id="CHEBI:15378"/>
        <dbReference type="ChEBI" id="CHEBI:57540"/>
        <dbReference type="ChEBI" id="CHEBI:138282"/>
        <dbReference type="ChEBI" id="CHEBI:144029"/>
    </reaction>
    <physiologicalReaction direction="left-to-right" evidence="5">
        <dbReference type="Rhea" id="RHEA:60881"/>
    </physiologicalReaction>
</comment>
<dbReference type="GO" id="GO:0000166">
    <property type="term" value="F:nucleotide binding"/>
    <property type="evidence" value="ECO:0007669"/>
    <property type="project" value="UniProtKB-KW"/>
</dbReference>
<dbReference type="Pfam" id="PF08652">
    <property type="entry name" value="RAI1"/>
    <property type="match status" value="1"/>
</dbReference>
<dbReference type="EC" id="3.6.1.-" evidence="6"/>
<evidence type="ECO:0000256" key="3">
    <source>
        <dbReference type="ARBA" id="ARBA00022722"/>
    </source>
</evidence>